<keyword evidence="2 6" id="KW-0812">Transmembrane</keyword>
<comment type="subcellular location">
    <subcellularLocation>
        <location evidence="1">Membrane</location>
        <topology evidence="1">Multi-pass membrane protein</topology>
    </subcellularLocation>
</comment>
<evidence type="ECO:0000256" key="5">
    <source>
        <dbReference type="SAM" id="MobiDB-lite"/>
    </source>
</evidence>
<evidence type="ECO:0000313" key="8">
    <source>
        <dbReference type="Proteomes" id="UP000800094"/>
    </source>
</evidence>
<accession>A0A6A6IFD7</accession>
<feature type="transmembrane region" description="Helical" evidence="6">
    <location>
        <begin position="59"/>
        <end position="83"/>
    </location>
</feature>
<evidence type="ECO:0000256" key="3">
    <source>
        <dbReference type="ARBA" id="ARBA00022989"/>
    </source>
</evidence>
<feature type="region of interest" description="Disordered" evidence="5">
    <location>
        <begin position="401"/>
        <end position="455"/>
    </location>
</feature>
<feature type="region of interest" description="Disordered" evidence="5">
    <location>
        <begin position="467"/>
        <end position="498"/>
    </location>
</feature>
<feature type="transmembrane region" description="Helical" evidence="6">
    <location>
        <begin position="269"/>
        <end position="292"/>
    </location>
</feature>
<dbReference type="InterPro" id="IPR005178">
    <property type="entry name" value="Ostalpha/TMEM184C"/>
</dbReference>
<keyword evidence="8" id="KW-1185">Reference proteome</keyword>
<keyword evidence="3 6" id="KW-1133">Transmembrane helix</keyword>
<reference evidence="7" key="1">
    <citation type="journal article" date="2020" name="Stud. Mycol.">
        <title>101 Dothideomycetes genomes: a test case for predicting lifestyles and emergence of pathogens.</title>
        <authorList>
            <person name="Haridas S."/>
            <person name="Albert R."/>
            <person name="Binder M."/>
            <person name="Bloem J."/>
            <person name="Labutti K."/>
            <person name="Salamov A."/>
            <person name="Andreopoulos B."/>
            <person name="Baker S."/>
            <person name="Barry K."/>
            <person name="Bills G."/>
            <person name="Bluhm B."/>
            <person name="Cannon C."/>
            <person name="Castanera R."/>
            <person name="Culley D."/>
            <person name="Daum C."/>
            <person name="Ezra D."/>
            <person name="Gonzalez J."/>
            <person name="Henrissat B."/>
            <person name="Kuo A."/>
            <person name="Liang C."/>
            <person name="Lipzen A."/>
            <person name="Lutzoni F."/>
            <person name="Magnuson J."/>
            <person name="Mondo S."/>
            <person name="Nolan M."/>
            <person name="Ohm R."/>
            <person name="Pangilinan J."/>
            <person name="Park H.-J."/>
            <person name="Ramirez L."/>
            <person name="Alfaro M."/>
            <person name="Sun H."/>
            <person name="Tritt A."/>
            <person name="Yoshinaga Y."/>
            <person name="Zwiers L.-H."/>
            <person name="Turgeon B."/>
            <person name="Goodwin S."/>
            <person name="Spatafora J."/>
            <person name="Crous P."/>
            <person name="Grigoriev I."/>
        </authorList>
    </citation>
    <scope>NUCLEOTIDE SEQUENCE</scope>
    <source>
        <strain evidence="7">CBS 122368</strain>
    </source>
</reference>
<evidence type="ECO:0000256" key="2">
    <source>
        <dbReference type="ARBA" id="ARBA00022692"/>
    </source>
</evidence>
<dbReference type="EMBL" id="ML987196">
    <property type="protein sequence ID" value="KAF2248240.1"/>
    <property type="molecule type" value="Genomic_DNA"/>
</dbReference>
<dbReference type="RefSeq" id="XP_033683244.1">
    <property type="nucleotide sequence ID" value="XM_033832109.1"/>
</dbReference>
<protein>
    <submittedName>
        <fullName evidence="7">DUF300-domain-containing protein</fullName>
    </submittedName>
</protein>
<proteinExistence type="predicted"/>
<dbReference type="OrthoDB" id="5348404at2759"/>
<dbReference type="GO" id="GO:0016020">
    <property type="term" value="C:membrane"/>
    <property type="evidence" value="ECO:0007669"/>
    <property type="project" value="UniProtKB-SubCell"/>
</dbReference>
<feature type="compositionally biased region" description="Polar residues" evidence="5">
    <location>
        <begin position="527"/>
        <end position="537"/>
    </location>
</feature>
<dbReference type="Proteomes" id="UP000800094">
    <property type="component" value="Unassembled WGS sequence"/>
</dbReference>
<name>A0A6A6IFD7_9PLEO</name>
<dbReference type="PANTHER" id="PTHR23423">
    <property type="entry name" value="ORGANIC SOLUTE TRANSPORTER-RELATED"/>
    <property type="match status" value="1"/>
</dbReference>
<dbReference type="Pfam" id="PF03619">
    <property type="entry name" value="Solute_trans_a"/>
    <property type="match status" value="1"/>
</dbReference>
<evidence type="ECO:0000256" key="1">
    <source>
        <dbReference type="ARBA" id="ARBA00004141"/>
    </source>
</evidence>
<dbReference type="SMART" id="SM01417">
    <property type="entry name" value="Solute_trans_a"/>
    <property type="match status" value="1"/>
</dbReference>
<evidence type="ECO:0000256" key="6">
    <source>
        <dbReference type="SAM" id="Phobius"/>
    </source>
</evidence>
<dbReference type="AlphaFoldDB" id="A0A6A6IFD7"/>
<feature type="transmembrane region" description="Helical" evidence="6">
    <location>
        <begin position="233"/>
        <end position="257"/>
    </location>
</feature>
<feature type="transmembrane region" description="Helical" evidence="6">
    <location>
        <begin position="95"/>
        <end position="116"/>
    </location>
</feature>
<feature type="transmembrane region" description="Helical" evidence="6">
    <location>
        <begin position="312"/>
        <end position="334"/>
    </location>
</feature>
<feature type="compositionally biased region" description="Basic and acidic residues" evidence="5">
    <location>
        <begin position="538"/>
        <end position="547"/>
    </location>
</feature>
<evidence type="ECO:0000256" key="4">
    <source>
        <dbReference type="ARBA" id="ARBA00023136"/>
    </source>
</evidence>
<evidence type="ECO:0000313" key="7">
    <source>
        <dbReference type="EMBL" id="KAF2248240.1"/>
    </source>
</evidence>
<feature type="region of interest" description="Disordered" evidence="5">
    <location>
        <begin position="527"/>
        <end position="550"/>
    </location>
</feature>
<sequence>MASRIFPRADPGDSNFLVGSFTKVVRELGKRNVTCAADKLEHETIIEKPIWKQLTFHHFGLILSATFGALAVAIAFFLILRHATHYLKPYEQKHVIRILVMIPIYAVVSFLSYLYYKKAIYFEVLRDCYEAFAIASFFTLMCHYIAPNLHEQKEYFRNVQPKNWVWPLNWMQKCTGGQDKGWLRKPQSGLTWFNVVWVSIFQYCFIRPFFTIVAVVAQTQGRYCQSSKDPRFAYIWVAGFEAVSVTIAMYCLIQFYVQLKDDLARHRPFLKVLCIKLVIFFCFWQSWIISLLTADGGPLKSSDKISGPDLRIGIPSMLTCVEMAIFAVLHLFAFPWKPYDLGRRHEQLPQGTDSFSADTPKAYAHGPARALLSALNPWDIIKACGRGFRWLFVGARHRKNDPSYQTKLEPMSNGDDTSYHGPTFAGNNEPAINTSSNKLGGRQGQAGKEGSDDSDTAALLSHAQTNPYVRLQEPPNPGAYHGRNAYDRPYNPDSLPAAPVPGQEYGIVGSATPQDGRRRISFETQETTYHGATPQRNEPQRTYDGDLGRPITEWDMFAGVTKPGVRPPGSGPPPGMI</sequence>
<gene>
    <name evidence="7" type="ORF">BU26DRAFT_551589</name>
</gene>
<organism evidence="7 8">
    <name type="scientific">Trematosphaeria pertusa</name>
    <dbReference type="NCBI Taxonomy" id="390896"/>
    <lineage>
        <taxon>Eukaryota</taxon>
        <taxon>Fungi</taxon>
        <taxon>Dikarya</taxon>
        <taxon>Ascomycota</taxon>
        <taxon>Pezizomycotina</taxon>
        <taxon>Dothideomycetes</taxon>
        <taxon>Pleosporomycetidae</taxon>
        <taxon>Pleosporales</taxon>
        <taxon>Massarineae</taxon>
        <taxon>Trematosphaeriaceae</taxon>
        <taxon>Trematosphaeria</taxon>
    </lineage>
</organism>
<keyword evidence="4 6" id="KW-0472">Membrane</keyword>
<dbReference type="GeneID" id="54585439"/>